<dbReference type="InterPro" id="IPR035437">
    <property type="entry name" value="SNase_OB-fold_sf"/>
</dbReference>
<sequence length="51" mass="6186">PTTHPNPSICIQEKNKDKDKRFRPLYDIPYMFEAREFLRKKLIGKKVRTTH</sequence>
<comment type="caution">
    <text evidence="1">The sequence shown here is derived from an EMBL/GenBank/DDBJ whole genome shotgun (WGS) entry which is preliminary data.</text>
</comment>
<protein>
    <submittedName>
        <fullName evidence="1">Nuclease domain-containing protein</fullName>
    </submittedName>
</protein>
<keyword evidence="2" id="KW-1185">Reference proteome</keyword>
<organism evidence="1 2">
    <name type="scientific">Xenotaenia resolanae</name>
    <dbReference type="NCBI Taxonomy" id="208358"/>
    <lineage>
        <taxon>Eukaryota</taxon>
        <taxon>Metazoa</taxon>
        <taxon>Chordata</taxon>
        <taxon>Craniata</taxon>
        <taxon>Vertebrata</taxon>
        <taxon>Euteleostomi</taxon>
        <taxon>Actinopterygii</taxon>
        <taxon>Neopterygii</taxon>
        <taxon>Teleostei</taxon>
        <taxon>Neoteleostei</taxon>
        <taxon>Acanthomorphata</taxon>
        <taxon>Ovalentaria</taxon>
        <taxon>Atherinomorphae</taxon>
        <taxon>Cyprinodontiformes</taxon>
        <taxon>Goodeidae</taxon>
        <taxon>Xenotaenia</taxon>
    </lineage>
</organism>
<feature type="non-terminal residue" evidence="1">
    <location>
        <position position="1"/>
    </location>
</feature>
<accession>A0ABV0X1X0</accession>
<dbReference type="Gene3D" id="2.40.50.90">
    <property type="match status" value="1"/>
</dbReference>
<name>A0ABV0X1X0_9TELE</name>
<proteinExistence type="predicted"/>
<evidence type="ECO:0000313" key="2">
    <source>
        <dbReference type="Proteomes" id="UP001444071"/>
    </source>
</evidence>
<dbReference type="Proteomes" id="UP001444071">
    <property type="component" value="Unassembled WGS sequence"/>
</dbReference>
<dbReference type="EMBL" id="JAHRIM010081318">
    <property type="protein sequence ID" value="MEQ2275294.1"/>
    <property type="molecule type" value="Genomic_DNA"/>
</dbReference>
<evidence type="ECO:0000313" key="1">
    <source>
        <dbReference type="EMBL" id="MEQ2275294.1"/>
    </source>
</evidence>
<gene>
    <name evidence="1" type="primary">SND1_1</name>
    <name evidence="1" type="ORF">XENORESO_001460</name>
</gene>
<reference evidence="1 2" key="1">
    <citation type="submission" date="2021-06" db="EMBL/GenBank/DDBJ databases">
        <authorList>
            <person name="Palmer J.M."/>
        </authorList>
    </citation>
    <scope>NUCLEOTIDE SEQUENCE [LARGE SCALE GENOMIC DNA]</scope>
    <source>
        <strain evidence="1 2">XR_2019</strain>
        <tissue evidence="1">Muscle</tissue>
    </source>
</reference>